<dbReference type="Proteomes" id="UP001292094">
    <property type="component" value="Unassembled WGS sequence"/>
</dbReference>
<dbReference type="EMBL" id="JAWZYT010003655">
    <property type="protein sequence ID" value="KAK4297348.1"/>
    <property type="molecule type" value="Genomic_DNA"/>
</dbReference>
<evidence type="ECO:0000313" key="1">
    <source>
        <dbReference type="EMBL" id="KAK4297348.1"/>
    </source>
</evidence>
<dbReference type="AlphaFoldDB" id="A0AAE1TT31"/>
<gene>
    <name evidence="1" type="ORF">Pmani_030228</name>
</gene>
<evidence type="ECO:0000313" key="2">
    <source>
        <dbReference type="Proteomes" id="UP001292094"/>
    </source>
</evidence>
<accession>A0AAE1TT31</accession>
<protein>
    <submittedName>
        <fullName evidence="1">Uncharacterized protein</fullName>
    </submittedName>
</protein>
<reference evidence="1" key="1">
    <citation type="submission" date="2023-11" db="EMBL/GenBank/DDBJ databases">
        <title>Genome assemblies of two species of porcelain crab, Petrolisthes cinctipes and Petrolisthes manimaculis (Anomura: Porcellanidae).</title>
        <authorList>
            <person name="Angst P."/>
        </authorList>
    </citation>
    <scope>NUCLEOTIDE SEQUENCE</scope>
    <source>
        <strain evidence="1">PB745_02</strain>
        <tissue evidence="1">Gill</tissue>
    </source>
</reference>
<sequence length="73" mass="8176">MYENQAMMTTTNINEAHAPFLNTGGGLILKTGTVRPSANNNYPCPGSREYCLYREPYHQRGEAHRSCIRTGLT</sequence>
<organism evidence="1 2">
    <name type="scientific">Petrolisthes manimaculis</name>
    <dbReference type="NCBI Taxonomy" id="1843537"/>
    <lineage>
        <taxon>Eukaryota</taxon>
        <taxon>Metazoa</taxon>
        <taxon>Ecdysozoa</taxon>
        <taxon>Arthropoda</taxon>
        <taxon>Crustacea</taxon>
        <taxon>Multicrustacea</taxon>
        <taxon>Malacostraca</taxon>
        <taxon>Eumalacostraca</taxon>
        <taxon>Eucarida</taxon>
        <taxon>Decapoda</taxon>
        <taxon>Pleocyemata</taxon>
        <taxon>Anomura</taxon>
        <taxon>Galatheoidea</taxon>
        <taxon>Porcellanidae</taxon>
        <taxon>Petrolisthes</taxon>
    </lineage>
</organism>
<name>A0AAE1TT31_9EUCA</name>
<comment type="caution">
    <text evidence="1">The sequence shown here is derived from an EMBL/GenBank/DDBJ whole genome shotgun (WGS) entry which is preliminary data.</text>
</comment>
<keyword evidence="2" id="KW-1185">Reference proteome</keyword>
<proteinExistence type="predicted"/>